<keyword evidence="1" id="KW-0813">Transport</keyword>
<dbReference type="EMBL" id="JAOVZB010000001">
    <property type="protein sequence ID" value="MCV2401460.1"/>
    <property type="molecule type" value="Genomic_DNA"/>
</dbReference>
<protein>
    <recommendedName>
        <fullName evidence="1">Type II secretion system protein L</fullName>
        <shortName evidence="1">T2SS protein L</shortName>
    </recommendedName>
</protein>
<gene>
    <name evidence="2" type="ORF">OFY17_01060</name>
</gene>
<evidence type="ECO:0000313" key="3">
    <source>
        <dbReference type="Proteomes" id="UP001209713"/>
    </source>
</evidence>
<keyword evidence="1" id="KW-0653">Protein transport</keyword>
<dbReference type="Proteomes" id="UP001209713">
    <property type="component" value="Unassembled WGS sequence"/>
</dbReference>
<comment type="similarity">
    <text evidence="1">Belongs to the GSP L family.</text>
</comment>
<comment type="function">
    <text evidence="1">Inner membrane component of the type II secretion system required for the energy-dependent secretion of extracellular factors such as proteases and toxins from the periplasm.</text>
</comment>
<keyword evidence="3" id="KW-1185">Reference proteome</keyword>
<name>A0ABT2YNK6_9GAMM</name>
<sequence length="387" mass="43261">MSKNSNGLLFVLQAKLSLSEEEDYIFDGTALLETEVSEKIDNASINDVNLWINTVSNNYKGVASEAWVLLPNGSTHFHTIELNTKTAKYAHAVISNHIEPMIATNLEDTKLTYHLEGNTAYTVAISKQLIAKVESCISTLELPVTKLLAPQSLLNPLRSFKEDAPVEFGNYIYTNEEEQIIGVSLDIFCSFNQSTTTRPTPYSLEEVIKGIDSKKIVPNLKANAKKETHSSWLQVLKSWLGLTVIGLTIMTSLAMYTNSVLNNQAKDLNQAVLMQYQTIFPDDRIIDLPRQIKAKINALTGTPANADVTGFLHAIESVLNEVGNNNYIESLSWRRGTALIAWKVTNQQDLKRIEDQIRSKGLSVTLNSWNRLEERTVVGEFEVRVTQ</sequence>
<dbReference type="RefSeq" id="WP_263528836.1">
    <property type="nucleotide sequence ID" value="NZ_JAOVZB010000001.1"/>
</dbReference>
<accession>A0ABT2YNK6</accession>
<reference evidence="2 3" key="1">
    <citation type="submission" date="2022-10" db="EMBL/GenBank/DDBJ databases">
        <title>Marinomonas transparenta sp. nov. and Marinomonas sargassi sp. nov., isolated from marine alga (Sargassum natans (L.) Gaillon).</title>
        <authorList>
            <person name="Wang Y."/>
        </authorList>
    </citation>
    <scope>NUCLEOTIDE SEQUENCE [LARGE SCALE GENOMIC DNA]</scope>
    <source>
        <strain evidence="2 3">C2222</strain>
    </source>
</reference>
<organism evidence="2 3">
    <name type="scientific">Marinomonas sargassi</name>
    <dbReference type="NCBI Taxonomy" id="2984494"/>
    <lineage>
        <taxon>Bacteria</taxon>
        <taxon>Pseudomonadati</taxon>
        <taxon>Pseudomonadota</taxon>
        <taxon>Gammaproteobacteria</taxon>
        <taxon>Oceanospirillales</taxon>
        <taxon>Oceanospirillaceae</taxon>
        <taxon>Marinomonas</taxon>
    </lineage>
</organism>
<dbReference type="Gene3D" id="3.30.420.380">
    <property type="match status" value="1"/>
</dbReference>
<dbReference type="InterPro" id="IPR007812">
    <property type="entry name" value="T2SS_protein-GspL"/>
</dbReference>
<dbReference type="PIRSF" id="PIRSF015761">
    <property type="entry name" value="Protein_L"/>
    <property type="match status" value="1"/>
</dbReference>
<evidence type="ECO:0000313" key="2">
    <source>
        <dbReference type="EMBL" id="MCV2401460.1"/>
    </source>
</evidence>
<comment type="caution">
    <text evidence="2">The sequence shown here is derived from an EMBL/GenBank/DDBJ whole genome shotgun (WGS) entry which is preliminary data.</text>
</comment>
<proteinExistence type="inferred from homology"/>
<evidence type="ECO:0000256" key="1">
    <source>
        <dbReference type="PIRNR" id="PIRNR015761"/>
    </source>
</evidence>